<dbReference type="InParanoid" id="C8X9Y0"/>
<gene>
    <name evidence="1" type="ordered locus">Namu_4906</name>
</gene>
<dbReference type="AlphaFoldDB" id="C8X9Y0"/>
<dbReference type="Proteomes" id="UP000002218">
    <property type="component" value="Chromosome"/>
</dbReference>
<protein>
    <submittedName>
        <fullName evidence="1">Uncharacterized protein</fullName>
    </submittedName>
</protein>
<name>C8X9Y0_NAKMY</name>
<dbReference type="eggNOG" id="ENOG5033BU8">
    <property type="taxonomic scope" value="Bacteria"/>
</dbReference>
<sequence>MKPFVDRVWMRSHEEERGDVRVYRPDDYPFPPARGREGLSFHRDGQLDYLVPGRGDRPMAEPGTWQADPADPDRLTAQVAGQTIGLQVRSVSDDVLRLTWSS</sequence>
<accession>C8X9Y0</accession>
<dbReference type="OrthoDB" id="2651079at2"/>
<evidence type="ECO:0000313" key="1">
    <source>
        <dbReference type="EMBL" id="ACV81180.1"/>
    </source>
</evidence>
<dbReference type="KEGG" id="nml:Namu_4906"/>
<dbReference type="RefSeq" id="WP_015749989.1">
    <property type="nucleotide sequence ID" value="NC_013235.1"/>
</dbReference>
<evidence type="ECO:0000313" key="2">
    <source>
        <dbReference type="Proteomes" id="UP000002218"/>
    </source>
</evidence>
<proteinExistence type="predicted"/>
<reference evidence="1 2" key="2">
    <citation type="journal article" date="2010" name="Stand. Genomic Sci.">
        <title>Complete genome sequence of Nakamurella multipartita type strain (Y-104).</title>
        <authorList>
            <person name="Tice H."/>
            <person name="Mayilraj S."/>
            <person name="Sims D."/>
            <person name="Lapidus A."/>
            <person name="Nolan M."/>
            <person name="Lucas S."/>
            <person name="Glavina Del Rio T."/>
            <person name="Copeland A."/>
            <person name="Cheng J.F."/>
            <person name="Meincke L."/>
            <person name="Bruce D."/>
            <person name="Goodwin L."/>
            <person name="Pitluck S."/>
            <person name="Ivanova N."/>
            <person name="Mavromatis K."/>
            <person name="Ovchinnikova G."/>
            <person name="Pati A."/>
            <person name="Chen A."/>
            <person name="Palaniappan K."/>
            <person name="Land M."/>
            <person name="Hauser L."/>
            <person name="Chang Y.J."/>
            <person name="Jeffries C.D."/>
            <person name="Detter J.C."/>
            <person name="Brettin T."/>
            <person name="Rohde M."/>
            <person name="Goker M."/>
            <person name="Bristow J."/>
            <person name="Eisen J.A."/>
            <person name="Markowitz V."/>
            <person name="Hugenholtz P."/>
            <person name="Kyrpides N.C."/>
            <person name="Klenk H.P."/>
            <person name="Chen F."/>
        </authorList>
    </citation>
    <scope>NUCLEOTIDE SEQUENCE [LARGE SCALE GENOMIC DNA]</scope>
    <source>
        <strain evidence="2">ATCC 700099 / DSM 44233 / CIP 104796 / JCM 9543 / NBRC 105858 / Y-104</strain>
    </source>
</reference>
<dbReference type="STRING" id="479431.Namu_4906"/>
<organism evidence="1 2">
    <name type="scientific">Nakamurella multipartita (strain ATCC 700099 / DSM 44233 / CIP 104796 / JCM 9543 / NBRC 105858 / Y-104)</name>
    <name type="common">Microsphaera multipartita</name>
    <dbReference type="NCBI Taxonomy" id="479431"/>
    <lineage>
        <taxon>Bacteria</taxon>
        <taxon>Bacillati</taxon>
        <taxon>Actinomycetota</taxon>
        <taxon>Actinomycetes</taxon>
        <taxon>Nakamurellales</taxon>
        <taxon>Nakamurellaceae</taxon>
        <taxon>Nakamurella</taxon>
    </lineage>
</organism>
<reference evidence="2" key="1">
    <citation type="submission" date="2009-09" db="EMBL/GenBank/DDBJ databases">
        <title>The complete genome of Nakamurella multipartita DSM 44233.</title>
        <authorList>
            <consortium name="US DOE Joint Genome Institute (JGI-PGF)"/>
            <person name="Lucas S."/>
            <person name="Copeland A."/>
            <person name="Lapidus A."/>
            <person name="Glavina del Rio T."/>
            <person name="Dalin E."/>
            <person name="Tice H."/>
            <person name="Bruce D."/>
            <person name="Goodwin L."/>
            <person name="Pitluck S."/>
            <person name="Kyrpides N."/>
            <person name="Mavromatis K."/>
            <person name="Ivanova N."/>
            <person name="Ovchinnikova G."/>
            <person name="Sims D."/>
            <person name="Meincke L."/>
            <person name="Brettin T."/>
            <person name="Detter J.C."/>
            <person name="Han C."/>
            <person name="Larimer F."/>
            <person name="Land M."/>
            <person name="Hauser L."/>
            <person name="Markowitz V."/>
            <person name="Cheng J.-F."/>
            <person name="Hugenholtz P."/>
            <person name="Woyke T."/>
            <person name="Wu D."/>
            <person name="Klenk H.-P."/>
            <person name="Eisen J.A."/>
        </authorList>
    </citation>
    <scope>NUCLEOTIDE SEQUENCE [LARGE SCALE GENOMIC DNA]</scope>
    <source>
        <strain evidence="2">ATCC 700099 / DSM 44233 / CIP 104796 / JCM 9543 / NBRC 105858 / Y-104</strain>
    </source>
</reference>
<keyword evidence="2" id="KW-1185">Reference proteome</keyword>
<dbReference type="EMBL" id="CP001737">
    <property type="protein sequence ID" value="ACV81180.1"/>
    <property type="molecule type" value="Genomic_DNA"/>
</dbReference>
<dbReference type="HOGENOM" id="CLU_158543_0_0_11"/>